<dbReference type="PANTHER" id="PTHR33639">
    <property type="entry name" value="THIOL-DISULFIDE OXIDOREDUCTASE DCC"/>
    <property type="match status" value="1"/>
</dbReference>
<protein>
    <submittedName>
        <fullName evidence="2">DUF393 domain-containing protein</fullName>
    </submittedName>
</protein>
<feature type="transmembrane region" description="Helical" evidence="1">
    <location>
        <begin position="12"/>
        <end position="30"/>
    </location>
</feature>
<comment type="caution">
    <text evidence="2">The sequence shown here is derived from an EMBL/GenBank/DDBJ whole genome shotgun (WGS) entry which is preliminary data.</text>
</comment>
<evidence type="ECO:0000313" key="2">
    <source>
        <dbReference type="EMBL" id="MBP0617367.1"/>
    </source>
</evidence>
<reference evidence="2 3" key="1">
    <citation type="submission" date="2021-04" db="EMBL/GenBank/DDBJ databases">
        <title>Whole genome sequence of Jiella sp. KSK16Y-1.</title>
        <authorList>
            <person name="Tuo L."/>
        </authorList>
    </citation>
    <scope>NUCLEOTIDE SEQUENCE [LARGE SCALE GENOMIC DNA]</scope>
    <source>
        <strain evidence="2 3">KSK16Y-1</strain>
    </source>
</reference>
<evidence type="ECO:0000256" key="1">
    <source>
        <dbReference type="SAM" id="Phobius"/>
    </source>
</evidence>
<name>A0ABS4BKV7_9HYPH</name>
<dbReference type="Proteomes" id="UP000678276">
    <property type="component" value="Unassembled WGS sequence"/>
</dbReference>
<keyword evidence="1" id="KW-0812">Transmembrane</keyword>
<dbReference type="EMBL" id="JAGJCF010000015">
    <property type="protein sequence ID" value="MBP0617367.1"/>
    <property type="molecule type" value="Genomic_DNA"/>
</dbReference>
<dbReference type="Pfam" id="PF04134">
    <property type="entry name" value="DCC1-like"/>
    <property type="match status" value="1"/>
</dbReference>
<dbReference type="InterPro" id="IPR052927">
    <property type="entry name" value="DCC_oxidoreductase"/>
</dbReference>
<gene>
    <name evidence="2" type="ORF">J6595_17405</name>
</gene>
<evidence type="ECO:0000313" key="3">
    <source>
        <dbReference type="Proteomes" id="UP000678276"/>
    </source>
</evidence>
<proteinExistence type="predicted"/>
<sequence length="140" mass="15638">MRQVSPWPDNGVILYDGVCVLCSGWVRFVARRDATRRFRFTPIQSAYGAAMAEALAIDPADPDTNAVVIDKIAYFQSDAVLAVLSPLPGWTWTRIGFAVPTMLRDPLYRLIARNRYRIFGQHEACELPPAGLATRIVTEL</sequence>
<dbReference type="RefSeq" id="WP_209596052.1">
    <property type="nucleotide sequence ID" value="NZ_JAGJCF010000015.1"/>
</dbReference>
<dbReference type="PANTHER" id="PTHR33639:SF2">
    <property type="entry name" value="DUF393 DOMAIN-CONTAINING PROTEIN"/>
    <property type="match status" value="1"/>
</dbReference>
<keyword evidence="1" id="KW-1133">Transmembrane helix</keyword>
<keyword evidence="1" id="KW-0472">Membrane</keyword>
<organism evidence="2 3">
    <name type="scientific">Jiella mangrovi</name>
    <dbReference type="NCBI Taxonomy" id="2821407"/>
    <lineage>
        <taxon>Bacteria</taxon>
        <taxon>Pseudomonadati</taxon>
        <taxon>Pseudomonadota</taxon>
        <taxon>Alphaproteobacteria</taxon>
        <taxon>Hyphomicrobiales</taxon>
        <taxon>Aurantimonadaceae</taxon>
        <taxon>Jiella</taxon>
    </lineage>
</organism>
<keyword evidence="3" id="KW-1185">Reference proteome</keyword>
<accession>A0ABS4BKV7</accession>
<dbReference type="InterPro" id="IPR007263">
    <property type="entry name" value="DCC1-like"/>
</dbReference>